<keyword evidence="4" id="KW-1185">Reference proteome</keyword>
<feature type="chain" id="PRO_5041406956" evidence="2">
    <location>
        <begin position="21"/>
        <end position="97"/>
    </location>
</feature>
<reference evidence="4" key="1">
    <citation type="journal article" date="2019" name="Int. J. Syst. Evol. Microbiol.">
        <title>The Global Catalogue of Microorganisms (GCM) 10K type strain sequencing project: providing services to taxonomists for standard genome sequencing and annotation.</title>
        <authorList>
            <consortium name="The Broad Institute Genomics Platform"/>
            <consortium name="The Broad Institute Genome Sequencing Center for Infectious Disease"/>
            <person name="Wu L."/>
            <person name="Ma J."/>
        </authorList>
    </citation>
    <scope>NUCLEOTIDE SEQUENCE [LARGE SCALE GENOMIC DNA]</scope>
    <source>
        <strain evidence="4">NBRC 103632</strain>
    </source>
</reference>
<evidence type="ECO:0000256" key="1">
    <source>
        <dbReference type="SAM" id="MobiDB-lite"/>
    </source>
</evidence>
<name>A0AA37TGS6_9HYPH</name>
<evidence type="ECO:0000256" key="2">
    <source>
        <dbReference type="SAM" id="SignalP"/>
    </source>
</evidence>
<proteinExistence type="predicted"/>
<dbReference type="AlphaFoldDB" id="A0AA37TGS6"/>
<comment type="caution">
    <text evidence="3">The sequence shown here is derived from an EMBL/GenBank/DDBJ whole genome shotgun (WGS) entry which is preliminary data.</text>
</comment>
<keyword evidence="2" id="KW-0732">Signal</keyword>
<evidence type="ECO:0000313" key="4">
    <source>
        <dbReference type="Proteomes" id="UP001157440"/>
    </source>
</evidence>
<organism evidence="3 4">
    <name type="scientific">Methylobacterium tardum</name>
    <dbReference type="NCBI Taxonomy" id="374432"/>
    <lineage>
        <taxon>Bacteria</taxon>
        <taxon>Pseudomonadati</taxon>
        <taxon>Pseudomonadota</taxon>
        <taxon>Alphaproteobacteria</taxon>
        <taxon>Hyphomicrobiales</taxon>
        <taxon>Methylobacteriaceae</taxon>
        <taxon>Methylobacterium</taxon>
    </lineage>
</organism>
<dbReference type="Proteomes" id="UP001157440">
    <property type="component" value="Unassembled WGS sequence"/>
</dbReference>
<feature type="signal peptide" evidence="2">
    <location>
        <begin position="1"/>
        <end position="20"/>
    </location>
</feature>
<evidence type="ECO:0000313" key="3">
    <source>
        <dbReference type="EMBL" id="GLS73664.1"/>
    </source>
</evidence>
<sequence length="97" mass="9012">MIKTILTATCVAALVSPALAQAVIETPTSTTVVVPPGSPGVVTRQSGSTGAPGAGTYTPTGRAADGITPESAAGGNEGQPSRAGSTGSTGGSNGSGG</sequence>
<protein>
    <submittedName>
        <fullName evidence="3">Uncharacterized protein</fullName>
    </submittedName>
</protein>
<gene>
    <name evidence="3" type="ORF">GCM10007890_56790</name>
</gene>
<accession>A0AA37TGS6</accession>
<dbReference type="EMBL" id="BSPL01000028">
    <property type="protein sequence ID" value="GLS73664.1"/>
    <property type="molecule type" value="Genomic_DNA"/>
</dbReference>
<feature type="compositionally biased region" description="Low complexity" evidence="1">
    <location>
        <begin position="30"/>
        <end position="64"/>
    </location>
</feature>
<feature type="compositionally biased region" description="Gly residues" evidence="1">
    <location>
        <begin position="87"/>
        <end position="97"/>
    </location>
</feature>
<feature type="region of interest" description="Disordered" evidence="1">
    <location>
        <begin position="30"/>
        <end position="97"/>
    </location>
</feature>